<sequence>MVPGIENNDRKAELVILKAYFITKLPAVKKVAVFLWALGFILIPLTPFFFNHIAPLEVVRTWIVLRWIEGLMVSIVLLWLLDRRKPIRINQLFAFSLTGFAISVIFSSLLGVDLVKSIVGNYYRGDGLITLFHFLGFSLIVFILWSDKCITLISRAIQIGVFLTCIFSLGRGWAGPFGNPVLLAGYLTVTLPFLLERITSVSGIEKVLSITLTGIAVLSLLLSGSSSAIWLGIIGVLAWVFIHIRFSLKTVLILIAASGILGLGVIWTVRYQNFIPEGRPRIFHRVLLGVLERPILGYGWANTDYAFEKVPWPIVYDHDIYVDRAHSTMLDVLAGTGVVGLIFYTALLIRIGRVLYNRAKSANEGGNAVRGEFYNAIFLSFLLYLLHSQTNVISQGEEMFLWFAAGVAISIDKPA</sequence>
<name>A0A1F5ZM69_9BACT</name>
<evidence type="ECO:0000256" key="1">
    <source>
        <dbReference type="ARBA" id="ARBA00004141"/>
    </source>
</evidence>
<feature type="transmembrane region" description="Helical" evidence="5">
    <location>
        <begin position="332"/>
        <end position="352"/>
    </location>
</feature>
<feature type="transmembrane region" description="Helical" evidence="5">
    <location>
        <begin position="62"/>
        <end position="81"/>
    </location>
</feature>
<evidence type="ECO:0000313" key="8">
    <source>
        <dbReference type="Proteomes" id="UP000176923"/>
    </source>
</evidence>
<reference evidence="7 8" key="1">
    <citation type="journal article" date="2016" name="Nat. Commun.">
        <title>Thousands of microbial genomes shed light on interconnected biogeochemical processes in an aquifer system.</title>
        <authorList>
            <person name="Anantharaman K."/>
            <person name="Brown C.T."/>
            <person name="Hug L.A."/>
            <person name="Sharon I."/>
            <person name="Castelle C.J."/>
            <person name="Probst A.J."/>
            <person name="Thomas B.C."/>
            <person name="Singh A."/>
            <person name="Wilkins M.J."/>
            <person name="Karaoz U."/>
            <person name="Brodie E.L."/>
            <person name="Williams K.H."/>
            <person name="Hubbard S.S."/>
            <person name="Banfield J.F."/>
        </authorList>
    </citation>
    <scope>NUCLEOTIDE SEQUENCE [LARGE SCALE GENOMIC DNA]</scope>
</reference>
<dbReference type="Proteomes" id="UP000176923">
    <property type="component" value="Unassembled WGS sequence"/>
</dbReference>
<dbReference type="Pfam" id="PF04932">
    <property type="entry name" value="Wzy_C"/>
    <property type="match status" value="1"/>
</dbReference>
<keyword evidence="2 5" id="KW-0812">Transmembrane</keyword>
<comment type="subcellular location">
    <subcellularLocation>
        <location evidence="1">Membrane</location>
        <topology evidence="1">Multi-pass membrane protein</topology>
    </subcellularLocation>
</comment>
<feature type="transmembrane region" description="Helical" evidence="5">
    <location>
        <begin position="251"/>
        <end position="269"/>
    </location>
</feature>
<evidence type="ECO:0000256" key="3">
    <source>
        <dbReference type="ARBA" id="ARBA00022989"/>
    </source>
</evidence>
<protein>
    <recommendedName>
        <fullName evidence="6">O-antigen ligase-related domain-containing protein</fullName>
    </recommendedName>
</protein>
<feature type="transmembrane region" description="Helical" evidence="5">
    <location>
        <begin position="127"/>
        <end position="145"/>
    </location>
</feature>
<dbReference type="PANTHER" id="PTHR37422:SF23">
    <property type="entry name" value="TEICHURONIC ACID BIOSYNTHESIS PROTEIN TUAE"/>
    <property type="match status" value="1"/>
</dbReference>
<gene>
    <name evidence="7" type="ORF">A3D77_00555</name>
</gene>
<dbReference type="STRING" id="1798382.A3D77_00555"/>
<evidence type="ECO:0000256" key="4">
    <source>
        <dbReference type="ARBA" id="ARBA00023136"/>
    </source>
</evidence>
<evidence type="ECO:0000256" key="2">
    <source>
        <dbReference type="ARBA" id="ARBA00022692"/>
    </source>
</evidence>
<accession>A0A1F5ZM69</accession>
<keyword evidence="3 5" id="KW-1133">Transmembrane helix</keyword>
<dbReference type="InterPro" id="IPR007016">
    <property type="entry name" value="O-antigen_ligase-rel_domated"/>
</dbReference>
<feature type="transmembrane region" description="Helical" evidence="5">
    <location>
        <begin position="31"/>
        <end position="50"/>
    </location>
</feature>
<dbReference type="GO" id="GO:0016020">
    <property type="term" value="C:membrane"/>
    <property type="evidence" value="ECO:0007669"/>
    <property type="project" value="UniProtKB-SubCell"/>
</dbReference>
<dbReference type="EMBL" id="MFJL01000039">
    <property type="protein sequence ID" value="OGG13197.1"/>
    <property type="molecule type" value="Genomic_DNA"/>
</dbReference>
<evidence type="ECO:0000259" key="6">
    <source>
        <dbReference type="Pfam" id="PF04932"/>
    </source>
</evidence>
<evidence type="ECO:0000313" key="7">
    <source>
        <dbReference type="EMBL" id="OGG13197.1"/>
    </source>
</evidence>
<feature type="transmembrane region" description="Helical" evidence="5">
    <location>
        <begin position="373"/>
        <end position="393"/>
    </location>
</feature>
<feature type="transmembrane region" description="Helical" evidence="5">
    <location>
        <begin position="93"/>
        <end position="115"/>
    </location>
</feature>
<feature type="transmembrane region" description="Helical" evidence="5">
    <location>
        <begin position="228"/>
        <end position="244"/>
    </location>
</feature>
<evidence type="ECO:0000256" key="5">
    <source>
        <dbReference type="SAM" id="Phobius"/>
    </source>
</evidence>
<proteinExistence type="predicted"/>
<feature type="transmembrane region" description="Helical" evidence="5">
    <location>
        <begin position="152"/>
        <end position="171"/>
    </location>
</feature>
<dbReference type="InterPro" id="IPR051533">
    <property type="entry name" value="WaaL-like"/>
</dbReference>
<feature type="domain" description="O-antigen ligase-related" evidence="6">
    <location>
        <begin position="215"/>
        <end position="344"/>
    </location>
</feature>
<dbReference type="PANTHER" id="PTHR37422">
    <property type="entry name" value="TEICHURONIC ACID BIOSYNTHESIS PROTEIN TUAE"/>
    <property type="match status" value="1"/>
</dbReference>
<comment type="caution">
    <text evidence="7">The sequence shown here is derived from an EMBL/GenBank/DDBJ whole genome shotgun (WGS) entry which is preliminary data.</text>
</comment>
<keyword evidence="4 5" id="KW-0472">Membrane</keyword>
<dbReference type="AlphaFoldDB" id="A0A1F5ZM69"/>
<organism evidence="7 8">
    <name type="scientific">Candidatus Gottesmanbacteria bacterium RIFCSPHIGHO2_02_FULL_39_11</name>
    <dbReference type="NCBI Taxonomy" id="1798382"/>
    <lineage>
        <taxon>Bacteria</taxon>
        <taxon>Candidatus Gottesmaniibacteriota</taxon>
    </lineage>
</organism>